<dbReference type="InterPro" id="IPR038078">
    <property type="entry name" value="PhoU-like_sf"/>
</dbReference>
<dbReference type="InterPro" id="IPR004633">
    <property type="entry name" value="NaPi_cotrn-rel/YqeW-like"/>
</dbReference>
<keyword evidence="2" id="KW-1003">Cell membrane</keyword>
<feature type="transmembrane region" description="Helical" evidence="6">
    <location>
        <begin position="216"/>
        <end position="241"/>
    </location>
</feature>
<keyword evidence="9" id="KW-1185">Reference proteome</keyword>
<evidence type="ECO:0000256" key="5">
    <source>
        <dbReference type="ARBA" id="ARBA00023136"/>
    </source>
</evidence>
<dbReference type="NCBIfam" id="NF037997">
    <property type="entry name" value="Na_Pi_symport"/>
    <property type="match status" value="1"/>
</dbReference>
<evidence type="ECO:0000256" key="3">
    <source>
        <dbReference type="ARBA" id="ARBA00022692"/>
    </source>
</evidence>
<evidence type="ECO:0000256" key="1">
    <source>
        <dbReference type="ARBA" id="ARBA00004651"/>
    </source>
</evidence>
<comment type="subcellular location">
    <subcellularLocation>
        <location evidence="1">Cell membrane</location>
        <topology evidence="1">Multi-pass membrane protein</topology>
    </subcellularLocation>
</comment>
<evidence type="ECO:0000256" key="2">
    <source>
        <dbReference type="ARBA" id="ARBA00022475"/>
    </source>
</evidence>
<feature type="domain" description="PhoU" evidence="7">
    <location>
        <begin position="393"/>
        <end position="472"/>
    </location>
</feature>
<dbReference type="AlphaFoldDB" id="I3CIJ4"/>
<dbReference type="GO" id="GO:0044341">
    <property type="term" value="P:sodium-dependent phosphate transport"/>
    <property type="evidence" value="ECO:0007669"/>
    <property type="project" value="InterPro"/>
</dbReference>
<dbReference type="GO" id="GO:0005436">
    <property type="term" value="F:sodium:phosphate symporter activity"/>
    <property type="evidence" value="ECO:0007669"/>
    <property type="project" value="InterPro"/>
</dbReference>
<dbReference type="EMBL" id="JH600070">
    <property type="protein sequence ID" value="EIJ43437.1"/>
    <property type="molecule type" value="Genomic_DNA"/>
</dbReference>
<dbReference type="GO" id="GO:0005886">
    <property type="term" value="C:plasma membrane"/>
    <property type="evidence" value="ECO:0007669"/>
    <property type="project" value="UniProtKB-SubCell"/>
</dbReference>
<dbReference type="SUPFAM" id="SSF109755">
    <property type="entry name" value="PhoU-like"/>
    <property type="match status" value="1"/>
</dbReference>
<evidence type="ECO:0000256" key="6">
    <source>
        <dbReference type="SAM" id="Phobius"/>
    </source>
</evidence>
<dbReference type="STRING" id="395493.BegalDRAFT_2595"/>
<dbReference type="RefSeq" id="WP_002690608.1">
    <property type="nucleotide sequence ID" value="NZ_JH600070.1"/>
</dbReference>
<proteinExistence type="predicted"/>
<dbReference type="HOGENOM" id="CLU_025623_2_0_6"/>
<keyword evidence="3 6" id="KW-0812">Transmembrane</keyword>
<keyword evidence="5 6" id="KW-0472">Membrane</keyword>
<dbReference type="PANTHER" id="PTHR10010">
    <property type="entry name" value="SOLUTE CARRIER FAMILY 34 SODIUM PHOSPHATE , MEMBER 2-RELATED"/>
    <property type="match status" value="1"/>
</dbReference>
<evidence type="ECO:0000313" key="8">
    <source>
        <dbReference type="EMBL" id="EIJ43437.1"/>
    </source>
</evidence>
<name>I3CIJ4_9GAMM</name>
<dbReference type="Pfam" id="PF01895">
    <property type="entry name" value="PhoU"/>
    <property type="match status" value="1"/>
</dbReference>
<gene>
    <name evidence="8" type="ORF">BegalDRAFT_2595</name>
</gene>
<evidence type="ECO:0000313" key="9">
    <source>
        <dbReference type="Proteomes" id="UP000005744"/>
    </source>
</evidence>
<feature type="transmembrane region" description="Helical" evidence="6">
    <location>
        <begin position="282"/>
        <end position="300"/>
    </location>
</feature>
<feature type="transmembrane region" description="Helical" evidence="6">
    <location>
        <begin position="178"/>
        <end position="195"/>
    </location>
</feature>
<dbReference type="Gene3D" id="1.20.58.220">
    <property type="entry name" value="Phosphate transport system protein phou homolog 2, domain 2"/>
    <property type="match status" value="1"/>
</dbReference>
<dbReference type="PANTHER" id="PTHR10010:SF46">
    <property type="entry name" value="SODIUM-DEPENDENT PHOSPHATE TRANSPORT PROTEIN 2B"/>
    <property type="match status" value="1"/>
</dbReference>
<dbReference type="Proteomes" id="UP000005744">
    <property type="component" value="Unassembled WGS sequence"/>
</dbReference>
<feature type="transmembrane region" description="Helical" evidence="6">
    <location>
        <begin position="334"/>
        <end position="358"/>
    </location>
</feature>
<reference evidence="8 9" key="1">
    <citation type="submission" date="2011-11" db="EMBL/GenBank/DDBJ databases">
        <title>Improved High-Quality Draft sequence of Beggiatoa alba B18lD.</title>
        <authorList>
            <consortium name="US DOE Joint Genome Institute"/>
            <person name="Lucas S."/>
            <person name="Han J."/>
            <person name="Lapidus A."/>
            <person name="Cheng J.-F."/>
            <person name="Goodwin L."/>
            <person name="Pitluck S."/>
            <person name="Peters L."/>
            <person name="Mikhailova N."/>
            <person name="Held B."/>
            <person name="Detter J.C."/>
            <person name="Han C."/>
            <person name="Tapia R."/>
            <person name="Land M."/>
            <person name="Hauser L."/>
            <person name="Kyrpides N."/>
            <person name="Ivanova N."/>
            <person name="Pagani I."/>
            <person name="Samuel K."/>
            <person name="Teske A."/>
            <person name="Mueller J."/>
            <person name="Woyke T."/>
        </authorList>
    </citation>
    <scope>NUCLEOTIDE SEQUENCE [LARGE SCALE GENOMIC DNA]</scope>
    <source>
        <strain evidence="8 9">B18LD</strain>
    </source>
</reference>
<evidence type="ECO:0000256" key="4">
    <source>
        <dbReference type="ARBA" id="ARBA00022989"/>
    </source>
</evidence>
<protein>
    <submittedName>
        <fullName evidence="8">Na/Pi-cotransporter</fullName>
    </submittedName>
</protein>
<sequence length="587" mass="64879">MNRYSKHTQGFLQFSRWFGLLASFCFLPAVFALDTATSPLTFSLFDMSMGLLGGLALFLYGMDMLSVALKRIAGERMQVILAKLTKNPAMGAFTGTVVTAVVQSSSVTTVLVVGFVAGNLLTLNQAVSIIIGAQLGSTITAQIIAFKITKYALLMLAIGFLMQFLAKRDNLIEYGRSLMGLGLLFFGMGVMSDAMQPLRTYPPFLSFLTHLDNVWLSIFIGWLFTALIQSSAATLGILLILAGQGLITLPVAIAISFGAHIGTCLTALLAAIGRPREAVRAAVAHLFTSILGVILWVAFIDDLAQLTVAFSPASTDIEKQAVEVPRQIANAYTLFNLINLLIFVWFTSTITRIIYWIIPEKPEGDIRIKPKYLDSLLLETPSLALEAVRHELQHLGKRINEMFAAIMPALLSSDYQALTNIAGMDNDIDTLHGDIIYYLGEISKRSLTNKQTQDLLNLIDATNSLENIGDLLETDLVVLGQKRLSHHISFSPETQEILRQVHHTIGDLLKTAIEGLVEQDTEKTKQVINMKDRLHELINHAGQNQVERLVATQQEPAQRVMSYTIKTDILEKFRRVYYFAKRIAKAV</sequence>
<accession>I3CIJ4</accession>
<dbReference type="NCBIfam" id="TIGR00704">
    <property type="entry name" value="NaPi_cotrn_rel"/>
    <property type="match status" value="1"/>
</dbReference>
<feature type="transmembrane region" description="Helical" evidence="6">
    <location>
        <begin position="247"/>
        <end position="270"/>
    </location>
</feature>
<dbReference type="Pfam" id="PF02690">
    <property type="entry name" value="Na_Pi_cotrans"/>
    <property type="match status" value="2"/>
</dbReference>
<dbReference type="eggNOG" id="COG1283">
    <property type="taxonomic scope" value="Bacteria"/>
</dbReference>
<keyword evidence="4 6" id="KW-1133">Transmembrane helix</keyword>
<feature type="transmembrane region" description="Helical" evidence="6">
    <location>
        <begin position="48"/>
        <end position="69"/>
    </location>
</feature>
<organism evidence="8 9">
    <name type="scientific">Beggiatoa alba B18LD</name>
    <dbReference type="NCBI Taxonomy" id="395493"/>
    <lineage>
        <taxon>Bacteria</taxon>
        <taxon>Pseudomonadati</taxon>
        <taxon>Pseudomonadota</taxon>
        <taxon>Gammaproteobacteria</taxon>
        <taxon>Thiotrichales</taxon>
        <taxon>Thiotrichaceae</taxon>
        <taxon>Beggiatoa</taxon>
    </lineage>
</organism>
<dbReference type="InterPro" id="IPR026022">
    <property type="entry name" value="PhoU_dom"/>
</dbReference>
<evidence type="ECO:0000259" key="7">
    <source>
        <dbReference type="Pfam" id="PF01895"/>
    </source>
</evidence>
<dbReference type="InterPro" id="IPR003841">
    <property type="entry name" value="Na/Pi_transpt"/>
</dbReference>
<feature type="transmembrane region" description="Helical" evidence="6">
    <location>
        <begin position="148"/>
        <end position="166"/>
    </location>
</feature>